<evidence type="ECO:0000313" key="2">
    <source>
        <dbReference type="EMBL" id="GIJ74161.1"/>
    </source>
</evidence>
<dbReference type="RefSeq" id="WP_203933965.1">
    <property type="nucleotide sequence ID" value="NZ_BOPH01000130.1"/>
</dbReference>
<evidence type="ECO:0000256" key="1">
    <source>
        <dbReference type="SAM" id="MobiDB-lite"/>
    </source>
</evidence>
<dbReference type="EMBL" id="BOPH01000130">
    <property type="protein sequence ID" value="GIJ74161.1"/>
    <property type="molecule type" value="Genomic_DNA"/>
</dbReference>
<reference evidence="2" key="1">
    <citation type="submission" date="2021-01" db="EMBL/GenBank/DDBJ databases">
        <title>Whole genome shotgun sequence of Virgisporangium ochraceum NBRC 16418.</title>
        <authorList>
            <person name="Komaki H."/>
            <person name="Tamura T."/>
        </authorList>
    </citation>
    <scope>NUCLEOTIDE SEQUENCE</scope>
    <source>
        <strain evidence="2">NBRC 16418</strain>
    </source>
</reference>
<comment type="caution">
    <text evidence="2">The sequence shown here is derived from an EMBL/GenBank/DDBJ whole genome shotgun (WGS) entry which is preliminary data.</text>
</comment>
<accession>A0A8J4A2Y7</accession>
<evidence type="ECO:0000313" key="3">
    <source>
        <dbReference type="Proteomes" id="UP000635606"/>
    </source>
</evidence>
<feature type="region of interest" description="Disordered" evidence="1">
    <location>
        <begin position="140"/>
        <end position="159"/>
    </location>
</feature>
<keyword evidence="3" id="KW-1185">Reference proteome</keyword>
<sequence length="213" mass="24422">MGSRNRRQRRQLDRAGIATHVGVSSATVDHWYLHRDRTGFPDRADTDSSGRDWWWQTEIDAFYTAHLTARAATFTEVDRSGDPGDRLTAPQAAKVLGYKDHRSLPNALRHHPDDTEQLPSGRLRRYWYRRTVWAYADGRSQRRSTGRPTGIGRTQYRPPRYIDDPRLDAARTLLGEARSAQRPIVGLGAELARLLSVPERTAQRLIMEALRHD</sequence>
<gene>
    <name evidence="2" type="ORF">Voc01_090780</name>
</gene>
<dbReference type="Proteomes" id="UP000635606">
    <property type="component" value="Unassembled WGS sequence"/>
</dbReference>
<organism evidence="2 3">
    <name type="scientific">Virgisporangium ochraceum</name>
    <dbReference type="NCBI Taxonomy" id="65505"/>
    <lineage>
        <taxon>Bacteria</taxon>
        <taxon>Bacillati</taxon>
        <taxon>Actinomycetota</taxon>
        <taxon>Actinomycetes</taxon>
        <taxon>Micromonosporales</taxon>
        <taxon>Micromonosporaceae</taxon>
        <taxon>Virgisporangium</taxon>
    </lineage>
</organism>
<proteinExistence type="predicted"/>
<name>A0A8J4A2Y7_9ACTN</name>
<protein>
    <submittedName>
        <fullName evidence="2">Uncharacterized protein</fullName>
    </submittedName>
</protein>
<dbReference type="AlphaFoldDB" id="A0A8J4A2Y7"/>